<reference evidence="9" key="1">
    <citation type="submission" date="2021-02" db="EMBL/GenBank/DDBJ databases">
        <title>Genome-Resolved Metagenomics of a Microbial Community Performing Photosynthetic Biological Nutrient Removal.</title>
        <authorList>
            <person name="Mcdaniel E.A."/>
        </authorList>
    </citation>
    <scope>NUCLEOTIDE SEQUENCE</scope>
    <source>
        <strain evidence="9">UWPOB_OBS1</strain>
    </source>
</reference>
<evidence type="ECO:0000256" key="4">
    <source>
        <dbReference type="ARBA" id="ARBA00022692"/>
    </source>
</evidence>
<accession>A0A8J7PAU8</accession>
<feature type="transmembrane region" description="Helical" evidence="8">
    <location>
        <begin position="44"/>
        <end position="64"/>
    </location>
</feature>
<dbReference type="InterPro" id="IPR004299">
    <property type="entry name" value="MBOAT_fam"/>
</dbReference>
<dbReference type="EMBL" id="JAFLCK010000002">
    <property type="protein sequence ID" value="MBN8659186.1"/>
    <property type="molecule type" value="Genomic_DNA"/>
</dbReference>
<comment type="subcellular location">
    <subcellularLocation>
        <location evidence="1">Cell membrane</location>
        <topology evidence="1">Multi-pass membrane protein</topology>
    </subcellularLocation>
</comment>
<keyword evidence="6 7" id="KW-0472">Membrane</keyword>
<sequence length="496" mass="56324">MLFNSLQYLVFLPTVFFLYWILPQKARVPLLLVASYVFYCSWRPIYGLLIFGLTLANFLLVPLIDKAAKAEGGKHLAFTAKGWLWVTVVANLITLGIFKYAYFTMDMVKGGLGLFGVTWREPHLHIILPLGISFFVFEFIHYAMEVYRGKPVVKSFSALALFASFFPTQIAGPIKRYQDFVPQLSEKIKFKWEYLDEGMQLILMGLCKKVLLADNLALVVQAGFAHPENFSSVDMWLITYAFAFQIFFDFAGYTDIARGSALLFGYKVPINFNLPYLAANVADFWHRWHISLSTWLRDYLFIPLGGSKCSKILNYRNLFLTMALGGLWHGAAMHFLAWGAYQGIVLILHKEYLRLLDFVGIAKSLKENQTLAKVYHVFSVIATFHIVCIGWVFFRAENMSIAGTIIGKLLQAPLELANFSAAKLAILQIRDPIIFPALLLLLPVLMIAQPVVNWLNDKAIYKSPPWALQVGVMVLLMCIITVFSPDSSPSFIYFQF</sequence>
<feature type="transmembrane region" description="Helical" evidence="8">
    <location>
        <begin position="318"/>
        <end position="341"/>
    </location>
</feature>
<keyword evidence="4 8" id="KW-0812">Transmembrane</keyword>
<feature type="transmembrane region" description="Helical" evidence="8">
    <location>
        <begin position="124"/>
        <end position="144"/>
    </location>
</feature>
<name>A0A8J7PAU8_9BACT</name>
<keyword evidence="7" id="KW-0808">Transferase</keyword>
<dbReference type="GO" id="GO:0005886">
    <property type="term" value="C:plasma membrane"/>
    <property type="evidence" value="ECO:0007669"/>
    <property type="project" value="UniProtKB-SubCell"/>
</dbReference>
<protein>
    <submittedName>
        <fullName evidence="9">MBOAT family protein</fullName>
    </submittedName>
</protein>
<evidence type="ECO:0000313" key="10">
    <source>
        <dbReference type="Proteomes" id="UP000664277"/>
    </source>
</evidence>
<comment type="caution">
    <text evidence="9">The sequence shown here is derived from an EMBL/GenBank/DDBJ whole genome shotgun (WGS) entry which is preliminary data.</text>
</comment>
<feature type="transmembrane region" description="Helical" evidence="8">
    <location>
        <begin position="84"/>
        <end position="103"/>
    </location>
</feature>
<dbReference type="PIRSF" id="PIRSF016636">
    <property type="entry name" value="AlgI_DltB"/>
    <property type="match status" value="1"/>
</dbReference>
<feature type="transmembrane region" description="Helical" evidence="8">
    <location>
        <begin position="374"/>
        <end position="394"/>
    </location>
</feature>
<dbReference type="InterPro" id="IPR051085">
    <property type="entry name" value="MB_O-acyltransferase"/>
</dbReference>
<comment type="similarity">
    <text evidence="2 7">Belongs to the membrane-bound acyltransferase family.</text>
</comment>
<evidence type="ECO:0000256" key="8">
    <source>
        <dbReference type="SAM" id="Phobius"/>
    </source>
</evidence>
<keyword evidence="5 8" id="KW-1133">Transmembrane helix</keyword>
<feature type="transmembrane region" description="Helical" evidence="8">
    <location>
        <begin position="156"/>
        <end position="174"/>
    </location>
</feature>
<feature type="transmembrane region" description="Helical" evidence="8">
    <location>
        <begin position="466"/>
        <end position="484"/>
    </location>
</feature>
<dbReference type="GO" id="GO:0016746">
    <property type="term" value="F:acyltransferase activity"/>
    <property type="evidence" value="ECO:0007669"/>
    <property type="project" value="UniProtKB-KW"/>
</dbReference>
<organism evidence="9 10">
    <name type="scientific">Candidatus Obscuribacter phosphatis</name>
    <dbReference type="NCBI Taxonomy" id="1906157"/>
    <lineage>
        <taxon>Bacteria</taxon>
        <taxon>Bacillati</taxon>
        <taxon>Candidatus Melainabacteria</taxon>
        <taxon>Candidatus Obscuribacterales</taxon>
        <taxon>Candidatus Obscuribacteraceae</taxon>
        <taxon>Candidatus Obscuribacter</taxon>
    </lineage>
</organism>
<dbReference type="GO" id="GO:0042121">
    <property type="term" value="P:alginic acid biosynthetic process"/>
    <property type="evidence" value="ECO:0007669"/>
    <property type="project" value="InterPro"/>
</dbReference>
<dbReference type="Proteomes" id="UP000664277">
    <property type="component" value="Unassembled WGS sequence"/>
</dbReference>
<keyword evidence="3 7" id="KW-1003">Cell membrane</keyword>
<dbReference type="PANTHER" id="PTHR13285">
    <property type="entry name" value="ACYLTRANSFERASE"/>
    <property type="match status" value="1"/>
</dbReference>
<dbReference type="InterPro" id="IPR028362">
    <property type="entry name" value="AlgI"/>
</dbReference>
<keyword evidence="7" id="KW-0012">Acyltransferase</keyword>
<evidence type="ECO:0000256" key="7">
    <source>
        <dbReference type="PIRNR" id="PIRNR016636"/>
    </source>
</evidence>
<gene>
    <name evidence="9" type="ORF">J0M35_02405</name>
</gene>
<dbReference type="PANTHER" id="PTHR13285:SF18">
    <property type="entry name" value="PROTEIN-CYSTEINE N-PALMITOYLTRANSFERASE RASP"/>
    <property type="match status" value="1"/>
</dbReference>
<evidence type="ECO:0000256" key="1">
    <source>
        <dbReference type="ARBA" id="ARBA00004651"/>
    </source>
</evidence>
<evidence type="ECO:0000256" key="6">
    <source>
        <dbReference type="ARBA" id="ARBA00023136"/>
    </source>
</evidence>
<dbReference type="AlphaFoldDB" id="A0A8J7PAU8"/>
<evidence type="ECO:0000256" key="3">
    <source>
        <dbReference type="ARBA" id="ARBA00022475"/>
    </source>
</evidence>
<evidence type="ECO:0000256" key="5">
    <source>
        <dbReference type="ARBA" id="ARBA00022989"/>
    </source>
</evidence>
<evidence type="ECO:0000313" key="9">
    <source>
        <dbReference type="EMBL" id="MBN8659186.1"/>
    </source>
</evidence>
<dbReference type="Pfam" id="PF03062">
    <property type="entry name" value="MBOAT"/>
    <property type="match status" value="1"/>
</dbReference>
<dbReference type="PIRSF" id="PIRSF500217">
    <property type="entry name" value="AlgI"/>
    <property type="match status" value="1"/>
</dbReference>
<proteinExistence type="inferred from homology"/>
<dbReference type="InterPro" id="IPR024194">
    <property type="entry name" value="Ac/AlaTfrase_AlgI/DltB"/>
</dbReference>
<feature type="transmembrane region" description="Helical" evidence="8">
    <location>
        <begin position="433"/>
        <end position="454"/>
    </location>
</feature>
<feature type="transmembrane region" description="Helical" evidence="8">
    <location>
        <begin position="6"/>
        <end position="23"/>
    </location>
</feature>
<evidence type="ECO:0000256" key="2">
    <source>
        <dbReference type="ARBA" id="ARBA00010323"/>
    </source>
</evidence>